<reference evidence="5 6" key="1">
    <citation type="submission" date="2019-03" db="EMBL/GenBank/DDBJ databases">
        <title>Diversity of the mouse oral microbiome.</title>
        <authorList>
            <person name="Joseph S."/>
            <person name="Aduse-Opoku J."/>
            <person name="Curtis M."/>
            <person name="Wade W."/>
            <person name="Hashim A."/>
        </authorList>
    </citation>
    <scope>NUCLEOTIDE SEQUENCE [LARGE SCALE GENOMIC DNA]</scope>
    <source>
        <strain evidence="5 6">P1012</strain>
    </source>
</reference>
<evidence type="ECO:0000313" key="5">
    <source>
        <dbReference type="EMBL" id="TFU31040.1"/>
    </source>
</evidence>
<evidence type="ECO:0000313" key="6">
    <source>
        <dbReference type="Proteomes" id="UP000298358"/>
    </source>
</evidence>
<protein>
    <submittedName>
        <fullName evidence="5">FadR family transcriptional regulator</fullName>
    </submittedName>
</protein>
<dbReference type="GO" id="GO:0003700">
    <property type="term" value="F:DNA-binding transcription factor activity"/>
    <property type="evidence" value="ECO:0007669"/>
    <property type="project" value="InterPro"/>
</dbReference>
<dbReference type="SMART" id="SM00345">
    <property type="entry name" value="HTH_GNTR"/>
    <property type="match status" value="1"/>
</dbReference>
<dbReference type="EMBL" id="SPQB01000049">
    <property type="protein sequence ID" value="TFU31040.1"/>
    <property type="molecule type" value="Genomic_DNA"/>
</dbReference>
<gene>
    <name evidence="5" type="ORF">E4U02_13845</name>
</gene>
<dbReference type="PRINTS" id="PR00035">
    <property type="entry name" value="HTHGNTR"/>
</dbReference>
<dbReference type="SUPFAM" id="SSF46785">
    <property type="entry name" value="Winged helix' DNA-binding domain"/>
    <property type="match status" value="1"/>
</dbReference>
<keyword evidence="1" id="KW-0805">Transcription regulation</keyword>
<keyword evidence="3" id="KW-0804">Transcription</keyword>
<dbReference type="PANTHER" id="PTHR43537">
    <property type="entry name" value="TRANSCRIPTIONAL REGULATOR, GNTR FAMILY"/>
    <property type="match status" value="1"/>
</dbReference>
<dbReference type="Proteomes" id="UP000298358">
    <property type="component" value="Unassembled WGS sequence"/>
</dbReference>
<name>A0A4Y9FR97_9MICO</name>
<dbReference type="PROSITE" id="PS50949">
    <property type="entry name" value="HTH_GNTR"/>
    <property type="match status" value="1"/>
</dbReference>
<dbReference type="Gene3D" id="1.10.10.10">
    <property type="entry name" value="Winged helix-like DNA-binding domain superfamily/Winged helix DNA-binding domain"/>
    <property type="match status" value="1"/>
</dbReference>
<proteinExistence type="predicted"/>
<organism evidence="5 6">
    <name type="scientific">Microbacterium paludicola</name>
    <dbReference type="NCBI Taxonomy" id="300019"/>
    <lineage>
        <taxon>Bacteria</taxon>
        <taxon>Bacillati</taxon>
        <taxon>Actinomycetota</taxon>
        <taxon>Actinomycetes</taxon>
        <taxon>Micrococcales</taxon>
        <taxon>Microbacteriaceae</taxon>
        <taxon>Microbacterium</taxon>
    </lineage>
</organism>
<evidence type="ECO:0000256" key="3">
    <source>
        <dbReference type="ARBA" id="ARBA00023163"/>
    </source>
</evidence>
<comment type="caution">
    <text evidence="5">The sequence shown here is derived from an EMBL/GenBank/DDBJ whole genome shotgun (WGS) entry which is preliminary data.</text>
</comment>
<dbReference type="InterPro" id="IPR011711">
    <property type="entry name" value="GntR_C"/>
</dbReference>
<dbReference type="AlphaFoldDB" id="A0A4Y9FR97"/>
<dbReference type="InterPro" id="IPR036390">
    <property type="entry name" value="WH_DNA-bd_sf"/>
</dbReference>
<keyword evidence="6" id="KW-1185">Reference proteome</keyword>
<dbReference type="CDD" id="cd07377">
    <property type="entry name" value="WHTH_GntR"/>
    <property type="match status" value="1"/>
</dbReference>
<dbReference type="Gene3D" id="1.20.120.530">
    <property type="entry name" value="GntR ligand-binding domain-like"/>
    <property type="match status" value="1"/>
</dbReference>
<dbReference type="Pfam" id="PF07729">
    <property type="entry name" value="FCD"/>
    <property type="match status" value="1"/>
</dbReference>
<dbReference type="InterPro" id="IPR000524">
    <property type="entry name" value="Tscrpt_reg_HTH_GntR"/>
</dbReference>
<evidence type="ECO:0000256" key="1">
    <source>
        <dbReference type="ARBA" id="ARBA00023015"/>
    </source>
</evidence>
<dbReference type="Pfam" id="PF00392">
    <property type="entry name" value="GntR"/>
    <property type="match status" value="1"/>
</dbReference>
<dbReference type="GO" id="GO:0003677">
    <property type="term" value="F:DNA binding"/>
    <property type="evidence" value="ECO:0007669"/>
    <property type="project" value="UniProtKB-KW"/>
</dbReference>
<dbReference type="InterPro" id="IPR036388">
    <property type="entry name" value="WH-like_DNA-bd_sf"/>
</dbReference>
<evidence type="ECO:0000259" key="4">
    <source>
        <dbReference type="PROSITE" id="PS50949"/>
    </source>
</evidence>
<dbReference type="SUPFAM" id="SSF48008">
    <property type="entry name" value="GntR ligand-binding domain-like"/>
    <property type="match status" value="1"/>
</dbReference>
<dbReference type="InterPro" id="IPR008920">
    <property type="entry name" value="TF_FadR/GntR_C"/>
</dbReference>
<dbReference type="PANTHER" id="PTHR43537:SF24">
    <property type="entry name" value="GLUCONATE OPERON TRANSCRIPTIONAL REPRESSOR"/>
    <property type="match status" value="1"/>
</dbReference>
<accession>A0A4Y9FR97</accession>
<feature type="domain" description="HTH gntR-type" evidence="4">
    <location>
        <begin position="8"/>
        <end position="80"/>
    </location>
</feature>
<keyword evidence="2" id="KW-0238">DNA-binding</keyword>
<evidence type="ECO:0000256" key="2">
    <source>
        <dbReference type="ARBA" id="ARBA00023125"/>
    </source>
</evidence>
<dbReference type="OrthoDB" id="3567645at2"/>
<dbReference type="RefSeq" id="WP_135115414.1">
    <property type="nucleotide sequence ID" value="NZ_JADGLL010000049.1"/>
</dbReference>
<sequence>MPQDDVSPRAWRTVLERIEADLLEGRLGPGDRLPGERDLAANLGVGRSSVREALRVLESMGLVRTASGSGPSAGAMIVAAPQGGIATLLRLQLAAQGFPFSDVVATRAVLEGSVVESLATAIRDAQDPDLAESERLLLAMADDDLESEDFLALDARFHLSLAEASGNVVVAAVMAGLRTAIEAYARQGAAAVADWPALVADLRDEHAAVLDAVRAGDPELARERVRSHITGFYARTHLTGSAPRQKGS</sequence>
<dbReference type="SMART" id="SM00895">
    <property type="entry name" value="FCD"/>
    <property type="match status" value="1"/>
</dbReference>